<dbReference type="PANTHER" id="PTHR16230">
    <property type="entry name" value="CAPPUCCINO"/>
    <property type="match status" value="1"/>
</dbReference>
<dbReference type="InterPro" id="IPR024857">
    <property type="entry name" value="Cappuccino"/>
</dbReference>
<proteinExistence type="predicted"/>
<name>A0A8J1TSZ6_OWEFU</name>
<feature type="compositionally biased region" description="Basic and acidic residues" evidence="1">
    <location>
        <begin position="228"/>
        <end position="242"/>
    </location>
</feature>
<organism evidence="2 3">
    <name type="scientific">Owenia fusiformis</name>
    <name type="common">Polychaete worm</name>
    <dbReference type="NCBI Taxonomy" id="6347"/>
    <lineage>
        <taxon>Eukaryota</taxon>
        <taxon>Metazoa</taxon>
        <taxon>Spiralia</taxon>
        <taxon>Lophotrochozoa</taxon>
        <taxon>Annelida</taxon>
        <taxon>Polychaeta</taxon>
        <taxon>Sedentaria</taxon>
        <taxon>Canalipalpata</taxon>
        <taxon>Sabellida</taxon>
        <taxon>Oweniida</taxon>
        <taxon>Oweniidae</taxon>
        <taxon>Owenia</taxon>
    </lineage>
</organism>
<dbReference type="EMBL" id="CAIIXF020000003">
    <property type="protein sequence ID" value="CAH1779069.1"/>
    <property type="molecule type" value="Genomic_DNA"/>
</dbReference>
<dbReference type="PANTHER" id="PTHR16230:SF3">
    <property type="entry name" value="BIOGENESIS OF LYSOSOMAL ORGANELLES COMPLEX-1, SUBUNIT 4, CAPPUCCINO"/>
    <property type="match status" value="1"/>
</dbReference>
<evidence type="ECO:0000256" key="1">
    <source>
        <dbReference type="SAM" id="MobiDB-lite"/>
    </source>
</evidence>
<reference evidence="2" key="1">
    <citation type="submission" date="2022-03" db="EMBL/GenBank/DDBJ databases">
        <authorList>
            <person name="Martin C."/>
        </authorList>
    </citation>
    <scope>NUCLEOTIDE SEQUENCE</scope>
</reference>
<accession>A0A8J1TSZ6</accession>
<comment type="caution">
    <text evidence="2">The sequence shown here is derived from an EMBL/GenBank/DDBJ whole genome shotgun (WGS) entry which is preliminary data.</text>
</comment>
<dbReference type="Proteomes" id="UP000749559">
    <property type="component" value="Unassembled WGS sequence"/>
</dbReference>
<dbReference type="GO" id="GO:0031083">
    <property type="term" value="C:BLOC-1 complex"/>
    <property type="evidence" value="ECO:0007669"/>
    <property type="project" value="TreeGrafter"/>
</dbReference>
<feature type="compositionally biased region" description="Polar residues" evidence="1">
    <location>
        <begin position="243"/>
        <end position="254"/>
    </location>
</feature>
<dbReference type="OrthoDB" id="2372305at2759"/>
<evidence type="ECO:0000313" key="3">
    <source>
        <dbReference type="Proteomes" id="UP000749559"/>
    </source>
</evidence>
<feature type="region of interest" description="Disordered" evidence="1">
    <location>
        <begin position="213"/>
        <end position="254"/>
    </location>
</feature>
<protein>
    <submittedName>
        <fullName evidence="2">Uncharacterized protein</fullName>
    </submittedName>
</protein>
<evidence type="ECO:0000313" key="2">
    <source>
        <dbReference type="EMBL" id="CAH1779069.1"/>
    </source>
</evidence>
<sequence>MEEAEVGVSPSNKELVEELVDDYGTYLTIDASQEKQRFEESIEDLLTRLDEYCGLVDLIRSDSTLNLTKTLPEIYAKSAEMQLVFERIDQLETFVAMVSENVSKMEVQVNKAESEHGSMSSIKKIFSNISFPFSKKPVTKPKTEPKLQFNRPTIFRTEQFFPVTDEVSDASAAVASSEGTVISEEPNIGASLDNSDANITKTCESVNRIEEAEEAANNASDNANLETVEAKGDETPSDKAETPSETSATQSSKA</sequence>
<keyword evidence="3" id="KW-1185">Reference proteome</keyword>
<gene>
    <name evidence="2" type="ORF">OFUS_LOCUS5913</name>
</gene>
<dbReference type="AlphaFoldDB" id="A0A8J1TSZ6"/>
<feature type="compositionally biased region" description="Low complexity" evidence="1">
    <location>
        <begin position="215"/>
        <end position="226"/>
    </location>
</feature>